<protein>
    <submittedName>
        <fullName evidence="1">Uncharacterized protein</fullName>
    </submittedName>
</protein>
<organism evidence="1 2">
    <name type="scientific">Staphylococcus aureus</name>
    <dbReference type="NCBI Taxonomy" id="1280"/>
    <lineage>
        <taxon>Bacteria</taxon>
        <taxon>Bacillati</taxon>
        <taxon>Bacillota</taxon>
        <taxon>Bacilli</taxon>
        <taxon>Bacillales</taxon>
        <taxon>Staphylococcaceae</taxon>
        <taxon>Staphylococcus</taxon>
    </lineage>
</organism>
<proteinExistence type="predicted"/>
<feature type="non-terminal residue" evidence="1">
    <location>
        <position position="134"/>
    </location>
</feature>
<comment type="caution">
    <text evidence="1">The sequence shown here is derived from an EMBL/GenBank/DDBJ whole genome shotgun (WGS) entry which is preliminary data.</text>
</comment>
<name>A0AA40ML78_STAAU</name>
<evidence type="ECO:0000313" key="2">
    <source>
        <dbReference type="Proteomes" id="UP000032274"/>
    </source>
</evidence>
<evidence type="ECO:0000313" key="1">
    <source>
        <dbReference type="EMBL" id="KIU01621.1"/>
    </source>
</evidence>
<dbReference type="AlphaFoldDB" id="A0AA40ML78"/>
<feature type="non-terminal residue" evidence="1">
    <location>
        <position position="1"/>
    </location>
</feature>
<accession>A0AA40ML78</accession>
<dbReference type="EMBL" id="JXIG01000156">
    <property type="protein sequence ID" value="KIU01621.1"/>
    <property type="molecule type" value="Genomic_DNA"/>
</dbReference>
<reference evidence="1 2" key="1">
    <citation type="submission" date="2015-01" db="EMBL/GenBank/DDBJ databases">
        <title>Characterization of Swiss Staphylococcus aureus strains involved in food poisoning.</title>
        <authorList>
            <person name="Crovadore J."/>
            <person name="Chablais R."/>
            <person name="Tonacini J."/>
            <person name="Schnyder B."/>
            <person name="Lefort F."/>
        </authorList>
    </citation>
    <scope>NUCLEOTIDE SEQUENCE [LARGE SCALE GENOMIC DNA]</scope>
    <source>
        <strain evidence="1 2">SA-120</strain>
    </source>
</reference>
<dbReference type="Proteomes" id="UP000032274">
    <property type="component" value="Unassembled WGS sequence"/>
</dbReference>
<sequence>SRARRTAGSIRAAVHAGLYVRLDGGLHDDGRHGEVEPGAAARRPAAARNPARLLGAVRDAVRRGGMAHAWLGILSARRRHHRRPWRRCPAGLAALLPGGGSGRLRDCDLFRQWRAIDFRPAPAGDLTGRSGDAG</sequence>
<gene>
    <name evidence="1" type="ORF">QU38_00695</name>
</gene>